<protein>
    <submittedName>
        <fullName evidence="1">YolD-like family protein</fullName>
    </submittedName>
</protein>
<dbReference type="RefSeq" id="WP_173729851.1">
    <property type="nucleotide sequence ID" value="NZ_JABTTE010000002.1"/>
</dbReference>
<accession>A0A8J8GF32</accession>
<dbReference type="PANTHER" id="PTHR40051:SF1">
    <property type="entry name" value="YOLD-LIKE FAMILY PROTEIN"/>
    <property type="match status" value="1"/>
</dbReference>
<keyword evidence="2" id="KW-1185">Reference proteome</keyword>
<reference evidence="1" key="1">
    <citation type="submission" date="2020-06" db="EMBL/GenBank/DDBJ databases">
        <title>A novel thermopfilic bacterium from Erzurum, Turkey.</title>
        <authorList>
            <person name="Adiguzel A."/>
            <person name="Ay H."/>
            <person name="Baltaci M.O."/>
        </authorList>
    </citation>
    <scope>NUCLEOTIDE SEQUENCE</scope>
    <source>
        <strain evidence="1">P2</strain>
    </source>
</reference>
<dbReference type="Proteomes" id="UP000625804">
    <property type="component" value="Unassembled WGS sequence"/>
</dbReference>
<name>A0A8J8GF32_9BACI</name>
<dbReference type="PANTHER" id="PTHR40051">
    <property type="entry name" value="IG HYPOTHETICAL 15966"/>
    <property type="match status" value="1"/>
</dbReference>
<sequence length="121" mass="14360">MIKDRGTIKWTAMMLPEHVHEIRELWANDRKLPKRSLDEQQLELINYTIQQAMTENTSVKITYYENGCYLEKIGYIKKIDPLSSQLYLHTLQGEKINIDIFHVLEVLEINMEDNTSLYDEN</sequence>
<evidence type="ECO:0000313" key="1">
    <source>
        <dbReference type="EMBL" id="NSL50656.1"/>
    </source>
</evidence>
<evidence type="ECO:0000313" key="2">
    <source>
        <dbReference type="Proteomes" id="UP000625804"/>
    </source>
</evidence>
<dbReference type="InterPro" id="IPR014962">
    <property type="entry name" value="YolD"/>
</dbReference>
<proteinExistence type="predicted"/>
<dbReference type="AlphaFoldDB" id="A0A8J8GF32"/>
<dbReference type="Pfam" id="PF08863">
    <property type="entry name" value="YolD"/>
    <property type="match status" value="1"/>
</dbReference>
<dbReference type="EMBL" id="JABTTE010000002">
    <property type="protein sequence ID" value="NSL50656.1"/>
    <property type="molecule type" value="Genomic_DNA"/>
</dbReference>
<gene>
    <name evidence="1" type="ORF">HR057_02620</name>
</gene>
<organism evidence="1 2">
    <name type="scientific">Calidifontibacillus erzurumensis</name>
    <dbReference type="NCBI Taxonomy" id="2741433"/>
    <lineage>
        <taxon>Bacteria</taxon>
        <taxon>Bacillati</taxon>
        <taxon>Bacillota</taxon>
        <taxon>Bacilli</taxon>
        <taxon>Bacillales</taxon>
        <taxon>Bacillaceae</taxon>
        <taxon>Calidifontibacillus/Schinkia group</taxon>
        <taxon>Calidifontibacillus</taxon>
    </lineage>
</organism>
<comment type="caution">
    <text evidence="1">The sequence shown here is derived from an EMBL/GenBank/DDBJ whole genome shotgun (WGS) entry which is preliminary data.</text>
</comment>